<dbReference type="EMBL" id="JBJUIK010000006">
    <property type="protein sequence ID" value="KAL3524799.1"/>
    <property type="molecule type" value="Genomic_DNA"/>
</dbReference>
<evidence type="ECO:0000313" key="2">
    <source>
        <dbReference type="EMBL" id="KAL3524799.1"/>
    </source>
</evidence>
<comment type="caution">
    <text evidence="2">The sequence shown here is derived from an EMBL/GenBank/DDBJ whole genome shotgun (WGS) entry which is preliminary data.</text>
</comment>
<name>A0ABD2ZZC2_9GENT</name>
<gene>
    <name evidence="2" type="ORF">ACH5RR_013171</name>
</gene>
<keyword evidence="3" id="KW-1185">Reference proteome</keyword>
<feature type="region of interest" description="Disordered" evidence="1">
    <location>
        <begin position="41"/>
        <end position="70"/>
    </location>
</feature>
<protein>
    <submittedName>
        <fullName evidence="2">Uncharacterized protein</fullName>
    </submittedName>
</protein>
<evidence type="ECO:0000256" key="1">
    <source>
        <dbReference type="SAM" id="MobiDB-lite"/>
    </source>
</evidence>
<dbReference type="Proteomes" id="UP001630127">
    <property type="component" value="Unassembled WGS sequence"/>
</dbReference>
<dbReference type="PANTHER" id="PTHR46929">
    <property type="entry name" value="EXPRESSED PROTEIN"/>
    <property type="match status" value="1"/>
</dbReference>
<dbReference type="AlphaFoldDB" id="A0ABD2ZZC2"/>
<organism evidence="2 3">
    <name type="scientific">Cinchona calisaya</name>
    <dbReference type="NCBI Taxonomy" id="153742"/>
    <lineage>
        <taxon>Eukaryota</taxon>
        <taxon>Viridiplantae</taxon>
        <taxon>Streptophyta</taxon>
        <taxon>Embryophyta</taxon>
        <taxon>Tracheophyta</taxon>
        <taxon>Spermatophyta</taxon>
        <taxon>Magnoliopsida</taxon>
        <taxon>eudicotyledons</taxon>
        <taxon>Gunneridae</taxon>
        <taxon>Pentapetalae</taxon>
        <taxon>asterids</taxon>
        <taxon>lamiids</taxon>
        <taxon>Gentianales</taxon>
        <taxon>Rubiaceae</taxon>
        <taxon>Cinchonoideae</taxon>
        <taxon>Cinchoneae</taxon>
        <taxon>Cinchona</taxon>
    </lineage>
</organism>
<sequence length="156" mass="17603">MYNEMALVVGKDLATGSFAKGFTDVRLDALTTLDDTMDNTKEVPVGKDIPSLAASTSGTKQHRKRSRNNDEIENVLEKLGEVAAALTKLSNNRLIVLDLYAELMKMKDYDDEFLATIFDHLIQNEMLAIAFMAKSEKFRRIFLDNFKKEKDLAFCA</sequence>
<accession>A0ABD2ZZC2</accession>
<dbReference type="PANTHER" id="PTHR46929:SF23">
    <property type="entry name" value="L10-INTERACTING MYB DOMAIN-CONTAINING PROTEIN-LIKE"/>
    <property type="match status" value="1"/>
</dbReference>
<evidence type="ECO:0000313" key="3">
    <source>
        <dbReference type="Proteomes" id="UP001630127"/>
    </source>
</evidence>
<reference evidence="2 3" key="1">
    <citation type="submission" date="2024-11" db="EMBL/GenBank/DDBJ databases">
        <title>A near-complete genome assembly of Cinchona calisaya.</title>
        <authorList>
            <person name="Lian D.C."/>
            <person name="Zhao X.W."/>
            <person name="Wei L."/>
        </authorList>
    </citation>
    <scope>NUCLEOTIDE SEQUENCE [LARGE SCALE GENOMIC DNA]</scope>
    <source>
        <tissue evidence="2">Nenye</tissue>
    </source>
</reference>
<proteinExistence type="predicted"/>